<sequence>MVAVGSTFTSAVAKGLCSHAPDLYVCRLMPSRVAYSTMTDIEPVWERIRRHAGEEFLTITGLSFVYEVPGNYLRTNRTVRHLSKTNFARALADMPAPGPGAIPERQGASYTWAILMDERIRSGEWWLERTPSEHSGLSGGIARPLRTDA</sequence>
<dbReference type="EMBL" id="BAAANC010000002">
    <property type="protein sequence ID" value="GAA1541965.1"/>
    <property type="molecule type" value="Genomic_DNA"/>
</dbReference>
<proteinExistence type="predicted"/>
<protein>
    <submittedName>
        <fullName evidence="1">Uncharacterized protein</fullName>
    </submittedName>
</protein>
<keyword evidence="2" id="KW-1185">Reference proteome</keyword>
<evidence type="ECO:0000313" key="1">
    <source>
        <dbReference type="EMBL" id="GAA1541965.1"/>
    </source>
</evidence>
<accession>A0ABP4MGE0</accession>
<comment type="caution">
    <text evidence="1">The sequence shown here is derived from an EMBL/GenBank/DDBJ whole genome shotgun (WGS) entry which is preliminary data.</text>
</comment>
<gene>
    <name evidence="1" type="ORF">GCM10009741_51460</name>
</gene>
<organism evidence="1 2">
    <name type="scientific">Kribbella lupini</name>
    <dbReference type="NCBI Taxonomy" id="291602"/>
    <lineage>
        <taxon>Bacteria</taxon>
        <taxon>Bacillati</taxon>
        <taxon>Actinomycetota</taxon>
        <taxon>Actinomycetes</taxon>
        <taxon>Propionibacteriales</taxon>
        <taxon>Kribbellaceae</taxon>
        <taxon>Kribbella</taxon>
    </lineage>
</organism>
<name>A0ABP4MGE0_9ACTN</name>
<reference evidence="2" key="1">
    <citation type="journal article" date="2019" name="Int. J. Syst. Evol. Microbiol.">
        <title>The Global Catalogue of Microorganisms (GCM) 10K type strain sequencing project: providing services to taxonomists for standard genome sequencing and annotation.</title>
        <authorList>
            <consortium name="The Broad Institute Genomics Platform"/>
            <consortium name="The Broad Institute Genome Sequencing Center for Infectious Disease"/>
            <person name="Wu L."/>
            <person name="Ma J."/>
        </authorList>
    </citation>
    <scope>NUCLEOTIDE SEQUENCE [LARGE SCALE GENOMIC DNA]</scope>
    <source>
        <strain evidence="2">JCM 14303</strain>
    </source>
</reference>
<dbReference type="Proteomes" id="UP001500363">
    <property type="component" value="Unassembled WGS sequence"/>
</dbReference>
<evidence type="ECO:0000313" key="2">
    <source>
        <dbReference type="Proteomes" id="UP001500363"/>
    </source>
</evidence>